<protein>
    <submittedName>
        <fullName evidence="1">Uncharacterized protein</fullName>
    </submittedName>
</protein>
<evidence type="ECO:0000313" key="1">
    <source>
        <dbReference type="EMBL" id="HIU41321.1"/>
    </source>
</evidence>
<evidence type="ECO:0000313" key="2">
    <source>
        <dbReference type="Proteomes" id="UP000824082"/>
    </source>
</evidence>
<sequence>MEAVIELKRESLKNISLKDVRALKMAEPGAMGKPGEIYIMAGKNESIRKYHGNIADLTGTVKNVEQKSCEIKKLLDIKAPEFVEFYMGAGNFLYISNDLQQAFEKAVQGMSPSQIYLHYKSIIWRLLQR</sequence>
<dbReference type="Proteomes" id="UP000824082">
    <property type="component" value="Unassembled WGS sequence"/>
</dbReference>
<gene>
    <name evidence="1" type="ORF">IAD19_02070</name>
</gene>
<dbReference type="AlphaFoldDB" id="A0A9D1LJS3"/>
<reference evidence="1" key="1">
    <citation type="submission" date="2020-10" db="EMBL/GenBank/DDBJ databases">
        <authorList>
            <person name="Gilroy R."/>
        </authorList>
    </citation>
    <scope>NUCLEOTIDE SEQUENCE</scope>
    <source>
        <strain evidence="1">4509</strain>
    </source>
</reference>
<accession>A0A9D1LJS3</accession>
<comment type="caution">
    <text evidence="1">The sequence shown here is derived from an EMBL/GenBank/DDBJ whole genome shotgun (WGS) entry which is preliminary data.</text>
</comment>
<reference evidence="1" key="2">
    <citation type="journal article" date="2021" name="PeerJ">
        <title>Extensive microbial diversity within the chicken gut microbiome revealed by metagenomics and culture.</title>
        <authorList>
            <person name="Gilroy R."/>
            <person name="Ravi A."/>
            <person name="Getino M."/>
            <person name="Pursley I."/>
            <person name="Horton D.L."/>
            <person name="Alikhan N.F."/>
            <person name="Baker D."/>
            <person name="Gharbi K."/>
            <person name="Hall N."/>
            <person name="Watson M."/>
            <person name="Adriaenssens E.M."/>
            <person name="Foster-Nyarko E."/>
            <person name="Jarju S."/>
            <person name="Secka A."/>
            <person name="Antonio M."/>
            <person name="Oren A."/>
            <person name="Chaudhuri R.R."/>
            <person name="La Ragione R."/>
            <person name="Hildebrand F."/>
            <person name="Pallen M.J."/>
        </authorList>
    </citation>
    <scope>NUCLEOTIDE SEQUENCE</scope>
    <source>
        <strain evidence="1">4509</strain>
    </source>
</reference>
<organism evidence="1 2">
    <name type="scientific">Candidatus Egerieicola faecale</name>
    <dbReference type="NCBI Taxonomy" id="2840774"/>
    <lineage>
        <taxon>Bacteria</taxon>
        <taxon>Bacillati</taxon>
        <taxon>Bacillota</taxon>
        <taxon>Clostridia</taxon>
        <taxon>Eubacteriales</taxon>
        <taxon>Oscillospiraceae</taxon>
        <taxon>Oscillospiraceae incertae sedis</taxon>
        <taxon>Candidatus Egerieicola</taxon>
    </lineage>
</organism>
<name>A0A9D1LJS3_9FIRM</name>
<proteinExistence type="predicted"/>
<dbReference type="EMBL" id="DVMX01000033">
    <property type="protein sequence ID" value="HIU41321.1"/>
    <property type="molecule type" value="Genomic_DNA"/>
</dbReference>